<dbReference type="Proteomes" id="UP000500767">
    <property type="component" value="Chromosome"/>
</dbReference>
<dbReference type="InterPro" id="IPR009081">
    <property type="entry name" value="PP-bd_ACP"/>
</dbReference>
<reference evidence="2 3" key="1">
    <citation type="journal article" date="2014" name="World J. Microbiol. Biotechnol.">
        <title>Biodiversity and physiological characteristics of Antarctic and Arctic lichens-associated bacteria.</title>
        <authorList>
            <person name="Lee Y.M."/>
            <person name="Kim E.H."/>
            <person name="Lee H.K."/>
            <person name="Hong S.G."/>
        </authorList>
    </citation>
    <scope>NUCLEOTIDE SEQUENCE [LARGE SCALE GENOMIC DNA]</scope>
    <source>
        <strain evidence="2 3">PAMC 26569</strain>
    </source>
</reference>
<dbReference type="InterPro" id="IPR036736">
    <property type="entry name" value="ACP-like_sf"/>
</dbReference>
<evidence type="ECO:0000313" key="3">
    <source>
        <dbReference type="Proteomes" id="UP000500767"/>
    </source>
</evidence>
<gene>
    <name evidence="2" type="ORF">HN018_16500</name>
</gene>
<sequence length="71" mass="7848">MTEVFHEVFGDDTIRLTPTTSAEQVAGWDSIKMVTIIISVEQQFGIKLRSREVDQLKNVGDLATLVQAKAA</sequence>
<feature type="domain" description="Carrier" evidence="1">
    <location>
        <begin position="1"/>
        <end position="70"/>
    </location>
</feature>
<name>A0A6M8HWN0_9PROT</name>
<keyword evidence="3" id="KW-1185">Reference proteome</keyword>
<accession>A0A6M8HWN0</accession>
<evidence type="ECO:0000313" key="2">
    <source>
        <dbReference type="EMBL" id="QKE92730.1"/>
    </source>
</evidence>
<evidence type="ECO:0000259" key="1">
    <source>
        <dbReference type="PROSITE" id="PS50075"/>
    </source>
</evidence>
<dbReference type="Gene3D" id="1.10.1200.10">
    <property type="entry name" value="ACP-like"/>
    <property type="match status" value="1"/>
</dbReference>
<organism evidence="2 3">
    <name type="scientific">Lichenicola cladoniae</name>
    <dbReference type="NCBI Taxonomy" id="1484109"/>
    <lineage>
        <taxon>Bacteria</taxon>
        <taxon>Pseudomonadati</taxon>
        <taxon>Pseudomonadota</taxon>
        <taxon>Alphaproteobacteria</taxon>
        <taxon>Acetobacterales</taxon>
        <taxon>Acetobacteraceae</taxon>
        <taxon>Lichenicola</taxon>
    </lineage>
</organism>
<dbReference type="AlphaFoldDB" id="A0A6M8HWN0"/>
<dbReference type="KEGG" id="lck:HN018_16500"/>
<dbReference type="SUPFAM" id="SSF47336">
    <property type="entry name" value="ACP-like"/>
    <property type="match status" value="1"/>
</dbReference>
<dbReference type="EMBL" id="CP053708">
    <property type="protein sequence ID" value="QKE92730.1"/>
    <property type="molecule type" value="Genomic_DNA"/>
</dbReference>
<dbReference type="PROSITE" id="PS50075">
    <property type="entry name" value="CARRIER"/>
    <property type="match status" value="1"/>
</dbReference>
<proteinExistence type="predicted"/>
<dbReference type="Pfam" id="PF00550">
    <property type="entry name" value="PP-binding"/>
    <property type="match status" value="1"/>
</dbReference>
<protein>
    <submittedName>
        <fullName evidence="2">Acyl carrier protein</fullName>
    </submittedName>
</protein>